<dbReference type="Pfam" id="PF00891">
    <property type="entry name" value="Methyltransf_2"/>
    <property type="match status" value="1"/>
</dbReference>
<dbReference type="Proteomes" id="UP000186601">
    <property type="component" value="Unassembled WGS sequence"/>
</dbReference>
<evidence type="ECO:0000313" key="6">
    <source>
        <dbReference type="Proteomes" id="UP000186601"/>
    </source>
</evidence>
<sequence length="224" mass="24259">MNGVHNMVPPGTMLEGFDWNSLRPQSNVVDVGSGIGSQSLALAETFPHLNFILQDSQATLDNALIFWKAELPEAISTGRVKMQAHNFFEAQPAEQPAVFVMRMILHDWSDQHAIKILCRLRAAAGPDTQLVVIDSILSLACTEDDIVKNIPGAAGPLPPPPLLPNLGYAGVPSYLSDISMMNAHDGVERTIVQFNKIFEESGWKISRVHRGVLGIASTITGVPA</sequence>
<keyword evidence="3" id="KW-0949">S-adenosyl-L-methionine</keyword>
<dbReference type="GO" id="GO:0032259">
    <property type="term" value="P:methylation"/>
    <property type="evidence" value="ECO:0007669"/>
    <property type="project" value="UniProtKB-KW"/>
</dbReference>
<evidence type="ECO:0000256" key="2">
    <source>
        <dbReference type="ARBA" id="ARBA00022679"/>
    </source>
</evidence>
<protein>
    <recommendedName>
        <fullName evidence="4">O-methyltransferase C-terminal domain-containing protein</fullName>
    </recommendedName>
</protein>
<evidence type="ECO:0000313" key="5">
    <source>
        <dbReference type="EMBL" id="PSR70491.1"/>
    </source>
</evidence>
<evidence type="ECO:0000256" key="3">
    <source>
        <dbReference type="ARBA" id="ARBA00022691"/>
    </source>
</evidence>
<dbReference type="InterPro" id="IPR029063">
    <property type="entry name" value="SAM-dependent_MTases_sf"/>
</dbReference>
<dbReference type="PROSITE" id="PS51683">
    <property type="entry name" value="SAM_OMT_II"/>
    <property type="match status" value="1"/>
</dbReference>
<dbReference type="AlphaFoldDB" id="A0A2R6NDT7"/>
<reference evidence="5 6" key="1">
    <citation type="submission" date="2018-02" db="EMBL/GenBank/DDBJ databases">
        <title>Genome sequence of the basidiomycete white-rot fungus Phlebia centrifuga.</title>
        <authorList>
            <person name="Granchi Z."/>
            <person name="Peng M."/>
            <person name="de Vries R.P."/>
            <person name="Hilden K."/>
            <person name="Makela M.R."/>
            <person name="Grigoriev I."/>
            <person name="Riley R."/>
        </authorList>
    </citation>
    <scope>NUCLEOTIDE SEQUENCE [LARGE SCALE GENOMIC DNA]</scope>
    <source>
        <strain evidence="5 6">FBCC195</strain>
    </source>
</reference>
<dbReference type="GO" id="GO:0008171">
    <property type="term" value="F:O-methyltransferase activity"/>
    <property type="evidence" value="ECO:0007669"/>
    <property type="project" value="InterPro"/>
</dbReference>
<dbReference type="PANTHER" id="PTHR43712">
    <property type="entry name" value="PUTATIVE (AFU_ORTHOLOGUE AFUA_4G14580)-RELATED"/>
    <property type="match status" value="1"/>
</dbReference>
<gene>
    <name evidence="5" type="ORF">PHLCEN_2v13642</name>
</gene>
<evidence type="ECO:0000259" key="4">
    <source>
        <dbReference type="Pfam" id="PF00891"/>
    </source>
</evidence>
<keyword evidence="1" id="KW-0489">Methyltransferase</keyword>
<dbReference type="InterPro" id="IPR016461">
    <property type="entry name" value="COMT-like"/>
</dbReference>
<comment type="caution">
    <text evidence="5">The sequence shown here is derived from an EMBL/GenBank/DDBJ whole genome shotgun (WGS) entry which is preliminary data.</text>
</comment>
<dbReference type="PANTHER" id="PTHR43712:SF2">
    <property type="entry name" value="O-METHYLTRANSFERASE CICE"/>
    <property type="match status" value="1"/>
</dbReference>
<dbReference type="SUPFAM" id="SSF53335">
    <property type="entry name" value="S-adenosyl-L-methionine-dependent methyltransferases"/>
    <property type="match status" value="1"/>
</dbReference>
<accession>A0A2R6NDT7</accession>
<organism evidence="5 6">
    <name type="scientific">Hermanssonia centrifuga</name>
    <dbReference type="NCBI Taxonomy" id="98765"/>
    <lineage>
        <taxon>Eukaryota</taxon>
        <taxon>Fungi</taxon>
        <taxon>Dikarya</taxon>
        <taxon>Basidiomycota</taxon>
        <taxon>Agaricomycotina</taxon>
        <taxon>Agaricomycetes</taxon>
        <taxon>Polyporales</taxon>
        <taxon>Meruliaceae</taxon>
        <taxon>Hermanssonia</taxon>
    </lineage>
</organism>
<keyword evidence="2" id="KW-0808">Transferase</keyword>
<dbReference type="OrthoDB" id="2410195at2759"/>
<dbReference type="EMBL" id="MLYV02001350">
    <property type="protein sequence ID" value="PSR70491.1"/>
    <property type="molecule type" value="Genomic_DNA"/>
</dbReference>
<dbReference type="Gene3D" id="3.40.50.150">
    <property type="entry name" value="Vaccinia Virus protein VP39"/>
    <property type="match status" value="1"/>
</dbReference>
<dbReference type="InterPro" id="IPR001077">
    <property type="entry name" value="COMT_C"/>
</dbReference>
<feature type="domain" description="O-methyltransferase C-terminal" evidence="4">
    <location>
        <begin position="12"/>
        <end position="139"/>
    </location>
</feature>
<keyword evidence="6" id="KW-1185">Reference proteome</keyword>
<name>A0A2R6NDT7_9APHY</name>
<evidence type="ECO:0000256" key="1">
    <source>
        <dbReference type="ARBA" id="ARBA00022603"/>
    </source>
</evidence>
<proteinExistence type="predicted"/>